<dbReference type="AlphaFoldDB" id="A0A239K6D7"/>
<sequence>MILQRLAEHYDRLVKSGDGDAQLAPPGSSMQKISFCVVLEPDGELNSFRSLQQTAGKSLVATPMIVPGSSKPPGQGINPCFLWDNAAYLLGWSADPGKTERAKLTFAAFRDRHLALETEMNHPAFSAVCAFLRNWTPEKAGEHAELLTEIATNFGVFKLAGEAQYVHDLFPKEPGGGASNGTAKEQGMCLVSGEMDEIARLHDPKIKGVAGAQSSGALLVSFNASSFESHGKTQSFNAPVGVGATFRYANALNHLLSQRGRRVSLGDSTVVFWADHAGTVLEDAMSALFGEAYVADEAETSQEDIERLAEARQLLVALRDGTAPAEKKRDEYGTRFFLLGLSPNASRLSVRLWVEAEAVELERRLAQHLRDLALDDSREDRPLTVRRIVNATGRAKEGPGGRMEFDTKAISPLLAGDLARSVLTGAAYPQTLLSTMLRRIRADGAVAYARVAAIKACLVRSARLANQSLEVTAVLDVNNPDIAYRWGRTFAILEQIQSAKVRRENPNAKLNRTIRDTYFSAASTTPRMVYPILMKLSAHHLPKLSPGSKIFFESKLDEVAQHVQGLPTLFNLEQQGKFMLGYFHQRQDLFKNNKNEEVEGDAE</sequence>
<gene>
    <name evidence="1" type="ORF">SAMN05421770_104311</name>
</gene>
<dbReference type="RefSeq" id="WP_089408953.1">
    <property type="nucleotide sequence ID" value="NZ_FZOU01000004.1"/>
</dbReference>
<dbReference type="Proteomes" id="UP000198356">
    <property type="component" value="Unassembled WGS sequence"/>
</dbReference>
<proteinExistence type="predicted"/>
<protein>
    <submittedName>
        <fullName evidence="1">CRISPR-associated protein, Csd1 family</fullName>
    </submittedName>
</protein>
<dbReference type="EMBL" id="FZOU01000004">
    <property type="protein sequence ID" value="SNT13308.1"/>
    <property type="molecule type" value="Genomic_DNA"/>
</dbReference>
<reference evidence="1 2" key="1">
    <citation type="submission" date="2017-06" db="EMBL/GenBank/DDBJ databases">
        <authorList>
            <person name="Kim H.J."/>
            <person name="Triplett B.A."/>
        </authorList>
    </citation>
    <scope>NUCLEOTIDE SEQUENCE [LARGE SCALE GENOMIC DNA]</scope>
    <source>
        <strain evidence="1 2">DSM 18704</strain>
    </source>
</reference>
<accession>A0A239K6D7</accession>
<dbReference type="NCBIfam" id="TIGR01863">
    <property type="entry name" value="cas_Csd1"/>
    <property type="match status" value="1"/>
</dbReference>
<dbReference type="InterPro" id="IPR010144">
    <property type="entry name" value="CRISPR-assoc_prot_Csd1-typ"/>
</dbReference>
<evidence type="ECO:0000313" key="2">
    <source>
        <dbReference type="Proteomes" id="UP000198356"/>
    </source>
</evidence>
<evidence type="ECO:0000313" key="1">
    <source>
        <dbReference type="EMBL" id="SNT13308.1"/>
    </source>
</evidence>
<dbReference type="Pfam" id="PF09709">
    <property type="entry name" value="Cas_Csd1"/>
    <property type="match status" value="1"/>
</dbReference>
<dbReference type="OrthoDB" id="9778918at2"/>
<organism evidence="1 2">
    <name type="scientific">Granulicella rosea</name>
    <dbReference type="NCBI Taxonomy" id="474952"/>
    <lineage>
        <taxon>Bacteria</taxon>
        <taxon>Pseudomonadati</taxon>
        <taxon>Acidobacteriota</taxon>
        <taxon>Terriglobia</taxon>
        <taxon>Terriglobales</taxon>
        <taxon>Acidobacteriaceae</taxon>
        <taxon>Granulicella</taxon>
    </lineage>
</organism>
<dbReference type="CDD" id="cd09757">
    <property type="entry name" value="Cas8c_I-C"/>
    <property type="match status" value="1"/>
</dbReference>
<name>A0A239K6D7_9BACT</name>
<keyword evidence="2" id="KW-1185">Reference proteome</keyword>